<dbReference type="SUPFAM" id="SSF46785">
    <property type="entry name" value="Winged helix' DNA-binding domain"/>
    <property type="match status" value="1"/>
</dbReference>
<dbReference type="InterPro" id="IPR028349">
    <property type="entry name" value="PafC-like"/>
</dbReference>
<dbReference type="PANTHER" id="PTHR34580">
    <property type="match status" value="1"/>
</dbReference>
<dbReference type="AlphaFoldDB" id="A0A368T8V1"/>
<evidence type="ECO:0000259" key="2">
    <source>
        <dbReference type="Pfam" id="PF13280"/>
    </source>
</evidence>
<dbReference type="Pfam" id="PF13280">
    <property type="entry name" value="WYL"/>
    <property type="match status" value="1"/>
</dbReference>
<dbReference type="InterPro" id="IPR036388">
    <property type="entry name" value="WH-like_DNA-bd_sf"/>
</dbReference>
<evidence type="ECO:0000259" key="1">
    <source>
        <dbReference type="Pfam" id="PF08279"/>
    </source>
</evidence>
<dbReference type="PROSITE" id="PS52050">
    <property type="entry name" value="WYL"/>
    <property type="match status" value="1"/>
</dbReference>
<feature type="domain" description="WYL" evidence="2">
    <location>
        <begin position="143"/>
        <end position="209"/>
    </location>
</feature>
<gene>
    <name evidence="4" type="ORF">DEF24_06070</name>
</gene>
<dbReference type="PIRSF" id="PIRSF016838">
    <property type="entry name" value="PafC"/>
    <property type="match status" value="1"/>
</dbReference>
<dbReference type="RefSeq" id="WP_114396210.1">
    <property type="nucleotide sequence ID" value="NZ_QEIM01000005.1"/>
</dbReference>
<feature type="domain" description="Helix-turn-helix type 11" evidence="1">
    <location>
        <begin position="7"/>
        <end position="62"/>
    </location>
</feature>
<dbReference type="Proteomes" id="UP000253318">
    <property type="component" value="Unassembled WGS sequence"/>
</dbReference>
<dbReference type="Pfam" id="PF25583">
    <property type="entry name" value="WCX"/>
    <property type="match status" value="1"/>
</dbReference>
<reference evidence="4 5" key="1">
    <citation type="submission" date="2018-04" db="EMBL/GenBank/DDBJ databases">
        <title>Novel actinobacteria from marine sediment.</title>
        <authorList>
            <person name="Ng Z.Y."/>
            <person name="Tan G.Y.A."/>
        </authorList>
    </citation>
    <scope>NUCLEOTIDE SEQUENCE [LARGE SCALE GENOMIC DNA]</scope>
    <source>
        <strain evidence="4 5">TPS81</strain>
    </source>
</reference>
<dbReference type="InterPro" id="IPR036390">
    <property type="entry name" value="WH_DNA-bd_sf"/>
</dbReference>
<dbReference type="InterPro" id="IPR013196">
    <property type="entry name" value="HTH_11"/>
</dbReference>
<organism evidence="4 5">
    <name type="scientific">Marinitenerispora sediminis</name>
    <dbReference type="NCBI Taxonomy" id="1931232"/>
    <lineage>
        <taxon>Bacteria</taxon>
        <taxon>Bacillati</taxon>
        <taxon>Actinomycetota</taxon>
        <taxon>Actinomycetes</taxon>
        <taxon>Streptosporangiales</taxon>
        <taxon>Nocardiopsidaceae</taxon>
        <taxon>Marinitenerispora</taxon>
    </lineage>
</organism>
<keyword evidence="5" id="KW-1185">Reference proteome</keyword>
<dbReference type="OrthoDB" id="3616433at2"/>
<dbReference type="Gene3D" id="1.10.10.10">
    <property type="entry name" value="Winged helix-like DNA-binding domain superfamily/Winged helix DNA-binding domain"/>
    <property type="match status" value="1"/>
</dbReference>
<evidence type="ECO:0000259" key="3">
    <source>
        <dbReference type="Pfam" id="PF25583"/>
    </source>
</evidence>
<comment type="caution">
    <text evidence="4">The sequence shown here is derived from an EMBL/GenBank/DDBJ whole genome shotgun (WGS) entry which is preliminary data.</text>
</comment>
<evidence type="ECO:0000313" key="4">
    <source>
        <dbReference type="EMBL" id="RCV60789.1"/>
    </source>
</evidence>
<dbReference type="InterPro" id="IPR057727">
    <property type="entry name" value="WCX_dom"/>
</dbReference>
<dbReference type="InterPro" id="IPR026881">
    <property type="entry name" value="WYL_dom"/>
</dbReference>
<proteinExistence type="predicted"/>
<sequence>MTHPVTRVLALLELLQSRPGLTGRELARRLDVDERTLRRYAARLTDLGIPVEAARGRYGGYRLLPGYRLPPLMLTDDEAVAVVLGLLAGERLGLATSSPAAATALAKLERMLPAGLRDRVRSVRDTIAFTVPARPAAAAGADVLLTLGAAVRSRTRVVLRYRSWSGAESERDVDPYGIVFHAGRWYLRAHDHHRAERRTFRLDRVLSATAAAESFTPPEGLDPTAEVVEGLATTPYTWEVEVVLRATLAEARREVPAAVATLAETSDGVVLRARAESLAGVARMLAGTGLPFEVRRPDELRTELAALAARLAAAARPGQ</sequence>
<dbReference type="InterPro" id="IPR051534">
    <property type="entry name" value="CBASS_pafABC_assoc_protein"/>
</dbReference>
<accession>A0A368T8V1</accession>
<evidence type="ECO:0000313" key="5">
    <source>
        <dbReference type="Proteomes" id="UP000253318"/>
    </source>
</evidence>
<dbReference type="Pfam" id="PF08279">
    <property type="entry name" value="HTH_11"/>
    <property type="match status" value="1"/>
</dbReference>
<dbReference type="EMBL" id="QEIN01000032">
    <property type="protein sequence ID" value="RCV60789.1"/>
    <property type="molecule type" value="Genomic_DNA"/>
</dbReference>
<name>A0A368T8V1_9ACTN</name>
<feature type="domain" description="WCX" evidence="3">
    <location>
        <begin position="237"/>
        <end position="312"/>
    </location>
</feature>
<dbReference type="PANTHER" id="PTHR34580:SF3">
    <property type="entry name" value="PROTEIN PAFB"/>
    <property type="match status" value="1"/>
</dbReference>
<protein>
    <submittedName>
        <fullName evidence="4">Transcriptional regulator</fullName>
    </submittedName>
</protein>